<dbReference type="GO" id="GO:0016491">
    <property type="term" value="F:oxidoreductase activity"/>
    <property type="evidence" value="ECO:0007669"/>
    <property type="project" value="UniProtKB-KW"/>
</dbReference>
<dbReference type="OrthoDB" id="9786864at2"/>
<dbReference type="InterPro" id="IPR051267">
    <property type="entry name" value="STEAP_metalloreductase"/>
</dbReference>
<evidence type="ECO:0000313" key="4">
    <source>
        <dbReference type="Proteomes" id="UP000248326"/>
    </source>
</evidence>
<dbReference type="RefSeq" id="WP_110888886.1">
    <property type="nucleotide sequence ID" value="NZ_QJSX01000028.1"/>
</dbReference>
<protein>
    <recommendedName>
        <fullName evidence="2">Pyrroline-5-carboxylate reductase catalytic N-terminal domain-containing protein</fullName>
    </recommendedName>
</protein>
<organism evidence="3 4">
    <name type="scientific">Deinococcus yavapaiensis KR-236</name>
    <dbReference type="NCBI Taxonomy" id="694435"/>
    <lineage>
        <taxon>Bacteria</taxon>
        <taxon>Thermotogati</taxon>
        <taxon>Deinococcota</taxon>
        <taxon>Deinococci</taxon>
        <taxon>Deinococcales</taxon>
        <taxon>Deinococcaceae</taxon>
        <taxon>Deinococcus</taxon>
    </lineage>
</organism>
<dbReference type="InterPro" id="IPR036291">
    <property type="entry name" value="NAD(P)-bd_dom_sf"/>
</dbReference>
<dbReference type="PANTHER" id="PTHR14239">
    <property type="entry name" value="DUDULIN-RELATED"/>
    <property type="match status" value="1"/>
</dbReference>
<dbReference type="Proteomes" id="UP000248326">
    <property type="component" value="Unassembled WGS sequence"/>
</dbReference>
<dbReference type="Pfam" id="PF03807">
    <property type="entry name" value="F420_oxidored"/>
    <property type="match status" value="1"/>
</dbReference>
<keyword evidence="1" id="KW-0560">Oxidoreductase</keyword>
<dbReference type="EMBL" id="QJSX01000028">
    <property type="protein sequence ID" value="PYE48653.1"/>
    <property type="molecule type" value="Genomic_DNA"/>
</dbReference>
<evidence type="ECO:0000313" key="3">
    <source>
        <dbReference type="EMBL" id="PYE48653.1"/>
    </source>
</evidence>
<feature type="domain" description="Pyrroline-5-carboxylate reductase catalytic N-terminal" evidence="2">
    <location>
        <begin position="3"/>
        <end position="93"/>
    </location>
</feature>
<dbReference type="PANTHER" id="PTHR14239:SF10">
    <property type="entry name" value="REDUCTASE"/>
    <property type="match status" value="1"/>
</dbReference>
<name>A0A318S528_9DEIO</name>
<dbReference type="Gene3D" id="3.40.50.720">
    <property type="entry name" value="NAD(P)-binding Rossmann-like Domain"/>
    <property type="match status" value="1"/>
</dbReference>
<dbReference type="SUPFAM" id="SSF51735">
    <property type="entry name" value="NAD(P)-binding Rossmann-fold domains"/>
    <property type="match status" value="1"/>
</dbReference>
<proteinExistence type="predicted"/>
<dbReference type="InterPro" id="IPR028939">
    <property type="entry name" value="P5C_Rdtase_cat_N"/>
</dbReference>
<sequence length="214" mass="23739">MNVTVVGTGDMGRALVRALAPHHRVRWTGRSVDVTEGRLEELGLRGRVEAAELASALDADVVVLALWHRHAREFAREYAEVLAGKVVVDIANPFTEDFEDFFLPYDTSAAEELQKLLPGSVVVGAFKNTFVAVFDTPQFEEGASDVLVTCDDVHARTLVSALLAPLPFRVLDAGLLRNNRVIERMTLLSREVGRRHGFTRRLSYRLLGASRSDR</sequence>
<dbReference type="AlphaFoldDB" id="A0A318S528"/>
<comment type="caution">
    <text evidence="3">The sequence shown here is derived from an EMBL/GenBank/DDBJ whole genome shotgun (WGS) entry which is preliminary data.</text>
</comment>
<evidence type="ECO:0000259" key="2">
    <source>
        <dbReference type="Pfam" id="PF03807"/>
    </source>
</evidence>
<reference evidence="3 4" key="1">
    <citation type="submission" date="2018-06" db="EMBL/GenBank/DDBJ databases">
        <title>Genomic Encyclopedia of Type Strains, Phase IV (KMG-IV): sequencing the most valuable type-strain genomes for metagenomic binning, comparative biology and taxonomic classification.</title>
        <authorList>
            <person name="Goeker M."/>
        </authorList>
    </citation>
    <scope>NUCLEOTIDE SEQUENCE [LARGE SCALE GENOMIC DNA]</scope>
    <source>
        <strain evidence="3 4">DSM 18048</strain>
    </source>
</reference>
<accession>A0A318S528</accession>
<gene>
    <name evidence="3" type="ORF">DES52_12813</name>
</gene>
<evidence type="ECO:0000256" key="1">
    <source>
        <dbReference type="ARBA" id="ARBA00023002"/>
    </source>
</evidence>
<keyword evidence="4" id="KW-1185">Reference proteome</keyword>